<gene>
    <name evidence="2" type="ORF">HRJ53_07760</name>
</gene>
<dbReference type="Pfam" id="PF12762">
    <property type="entry name" value="DDE_Tnp_IS1595"/>
    <property type="match status" value="1"/>
</dbReference>
<evidence type="ECO:0000259" key="1">
    <source>
        <dbReference type="SMART" id="SM01126"/>
    </source>
</evidence>
<reference evidence="2" key="1">
    <citation type="submission" date="2020-06" db="EMBL/GenBank/DDBJ databases">
        <title>Legume-microbial interactions unlock mineral nutrients during tropical forest succession.</title>
        <authorList>
            <person name="Epihov D.Z."/>
        </authorList>
    </citation>
    <scope>NUCLEOTIDE SEQUENCE [LARGE SCALE GENOMIC DNA]</scope>
    <source>
        <strain evidence="2">Pan2503</strain>
    </source>
</reference>
<comment type="caution">
    <text evidence="2">The sequence shown here is derived from an EMBL/GenBank/DDBJ whole genome shotgun (WGS) entry which is preliminary data.</text>
</comment>
<evidence type="ECO:0000313" key="2">
    <source>
        <dbReference type="EMBL" id="MBA0084875.1"/>
    </source>
</evidence>
<name>A0A7V8NNZ6_9BACT</name>
<proteinExistence type="predicted"/>
<feature type="domain" description="ISXO2-like transposase" evidence="1">
    <location>
        <begin position="134"/>
        <end position="284"/>
    </location>
</feature>
<dbReference type="Pfam" id="PF12760">
    <property type="entry name" value="Zn_ribbon_IS1595"/>
    <property type="match status" value="1"/>
</dbReference>
<keyword evidence="3" id="KW-1185">Reference proteome</keyword>
<organism evidence="2 3">
    <name type="scientific">Candidatus Acidiferrum panamense</name>
    <dbReference type="NCBI Taxonomy" id="2741543"/>
    <lineage>
        <taxon>Bacteria</taxon>
        <taxon>Pseudomonadati</taxon>
        <taxon>Acidobacteriota</taxon>
        <taxon>Terriglobia</taxon>
        <taxon>Candidatus Acidiferrales</taxon>
        <taxon>Candidatus Acidiferrum</taxon>
    </lineage>
</organism>
<dbReference type="NCBIfam" id="NF033547">
    <property type="entry name" value="transpos_IS1595"/>
    <property type="match status" value="1"/>
</dbReference>
<accession>A0A7V8NNZ6</accession>
<dbReference type="InterPro" id="IPR024442">
    <property type="entry name" value="Transposase_Zn_ribbon"/>
</dbReference>
<evidence type="ECO:0000313" key="3">
    <source>
        <dbReference type="Proteomes" id="UP000567293"/>
    </source>
</evidence>
<dbReference type="EMBL" id="JACDQQ010000747">
    <property type="protein sequence ID" value="MBA0084875.1"/>
    <property type="molecule type" value="Genomic_DNA"/>
</dbReference>
<dbReference type="AlphaFoldDB" id="A0A7V8NNZ6"/>
<sequence length="318" mass="36304">MPRNRVQHQKGLSDDAFERLYPDEEACRRAWFAWRWPEGFKCPRCAASEYCEIHDRQLLQCRRCRYQTSLIAGTVLQGTKLPMRVWFRAMHLLAQGKKGLSNIELGRRLGISTNAAWRIQHKLMQAMIERDRRYMLGAAGPRIEIDDAYIGGERTGEGTGRGRRGQTPFIIAVETSSDGRPLYTRLQVVRGFQAGETKRLCARVVAGTTVVSDGGQWFRCIAEQPGIVHQRHVTGSDRSAARHPAFRWANTMLANIKNSLLAAHRVVAAKHLPRYLGAFAWRFNRRFVLKTIHERLAIAATTTPPMPYRLLKLAEARW</sequence>
<dbReference type="Proteomes" id="UP000567293">
    <property type="component" value="Unassembled WGS sequence"/>
</dbReference>
<dbReference type="SMART" id="SM01126">
    <property type="entry name" value="DDE_Tnp_IS1595"/>
    <property type="match status" value="1"/>
</dbReference>
<dbReference type="InterPro" id="IPR024445">
    <property type="entry name" value="Tnp_ISXO2-like"/>
</dbReference>
<protein>
    <submittedName>
        <fullName evidence="2">IS1595 family transposase</fullName>
    </submittedName>
</protein>